<name>A6EZP4_9GAMM</name>
<evidence type="ECO:0000313" key="2">
    <source>
        <dbReference type="Proteomes" id="UP000005856"/>
    </source>
</evidence>
<dbReference type="AlphaFoldDB" id="A6EZP4"/>
<dbReference type="EMBL" id="ABCP01000010">
    <property type="protein sequence ID" value="EDM48013.1"/>
    <property type="molecule type" value="Genomic_DNA"/>
</dbReference>
<protein>
    <submittedName>
        <fullName evidence="1">Uncharacterized protein</fullName>
    </submittedName>
</protein>
<proteinExistence type="predicted"/>
<gene>
    <name evidence="1" type="ORF">MDG893_14173</name>
</gene>
<keyword evidence="2" id="KW-1185">Reference proteome</keyword>
<organism evidence="1 2">
    <name type="scientific">Marinobacter algicola DG893</name>
    <dbReference type="NCBI Taxonomy" id="443152"/>
    <lineage>
        <taxon>Bacteria</taxon>
        <taxon>Pseudomonadati</taxon>
        <taxon>Pseudomonadota</taxon>
        <taxon>Gammaproteobacteria</taxon>
        <taxon>Pseudomonadales</taxon>
        <taxon>Marinobacteraceae</taxon>
        <taxon>Marinobacter</taxon>
    </lineage>
</organism>
<dbReference type="RefSeq" id="WP_007153491.1">
    <property type="nucleotide sequence ID" value="NZ_ABCP01000010.1"/>
</dbReference>
<reference evidence="1 2" key="1">
    <citation type="submission" date="2007-06" db="EMBL/GenBank/DDBJ databases">
        <authorList>
            <person name="Green D."/>
            <person name="Ferriera S."/>
            <person name="Johnson J."/>
            <person name="Kravitz S."/>
            <person name="Beeson K."/>
            <person name="Sutton G."/>
            <person name="Rogers Y.-H."/>
            <person name="Friedman R."/>
            <person name="Frazier M."/>
            <person name="Venter J.C."/>
        </authorList>
    </citation>
    <scope>NUCLEOTIDE SEQUENCE [LARGE SCALE GENOMIC DNA]</scope>
    <source>
        <strain evidence="1 2">DG893</strain>
    </source>
</reference>
<evidence type="ECO:0000313" key="1">
    <source>
        <dbReference type="EMBL" id="EDM48013.1"/>
    </source>
</evidence>
<accession>A6EZP4</accession>
<comment type="caution">
    <text evidence="1">The sequence shown here is derived from an EMBL/GenBank/DDBJ whole genome shotgun (WGS) entry which is preliminary data.</text>
</comment>
<dbReference type="Proteomes" id="UP000005856">
    <property type="component" value="Unassembled WGS sequence"/>
</dbReference>
<sequence length="96" mass="11104">MDDSEKVAQIEEFFSKNYPESEVLQQHDLDRGLYNYYVNSRSEGRLVFKISEQCVDDNDIDSILDALSARVIGVLESNPKMEVLLRKDFTIEVNDL</sequence>